<evidence type="ECO:0000313" key="2">
    <source>
        <dbReference type="Proteomes" id="UP000827872"/>
    </source>
</evidence>
<accession>A0ACB8F083</accession>
<evidence type="ECO:0000313" key="1">
    <source>
        <dbReference type="EMBL" id="KAH7998445.1"/>
    </source>
</evidence>
<protein>
    <submittedName>
        <fullName evidence="1">Uncharacterized protein</fullName>
    </submittedName>
</protein>
<keyword evidence="2" id="KW-1185">Reference proteome</keyword>
<reference evidence="1" key="1">
    <citation type="submission" date="2021-08" db="EMBL/GenBank/DDBJ databases">
        <title>The first chromosome-level gecko genome reveals the dynamic sex chromosomes of Neotropical dwarf geckos (Sphaerodactylidae: Sphaerodactylus).</title>
        <authorList>
            <person name="Pinto B.J."/>
            <person name="Keating S.E."/>
            <person name="Gamble T."/>
        </authorList>
    </citation>
    <scope>NUCLEOTIDE SEQUENCE</scope>
    <source>
        <strain evidence="1">TG3544</strain>
    </source>
</reference>
<sequence>MGGALPSPGAHQQKVLPGPARLHHCESLPPAPPPFLKVCFAVLSPMLELLLHPSSLLTPPRLTQLFHGNKQVHYKTMSEDFRTRITQQRPSSSPKQLLCVHQQFDFPPTCDHQL</sequence>
<dbReference type="EMBL" id="CM037625">
    <property type="protein sequence ID" value="KAH7998445.1"/>
    <property type="molecule type" value="Genomic_DNA"/>
</dbReference>
<comment type="caution">
    <text evidence="1">The sequence shown here is derived from an EMBL/GenBank/DDBJ whole genome shotgun (WGS) entry which is preliminary data.</text>
</comment>
<dbReference type="Proteomes" id="UP000827872">
    <property type="component" value="Linkage Group LG12"/>
</dbReference>
<name>A0ACB8F083_9SAUR</name>
<organism evidence="1 2">
    <name type="scientific">Sphaerodactylus townsendi</name>
    <dbReference type="NCBI Taxonomy" id="933632"/>
    <lineage>
        <taxon>Eukaryota</taxon>
        <taxon>Metazoa</taxon>
        <taxon>Chordata</taxon>
        <taxon>Craniata</taxon>
        <taxon>Vertebrata</taxon>
        <taxon>Euteleostomi</taxon>
        <taxon>Lepidosauria</taxon>
        <taxon>Squamata</taxon>
        <taxon>Bifurcata</taxon>
        <taxon>Gekkota</taxon>
        <taxon>Sphaerodactylidae</taxon>
        <taxon>Sphaerodactylus</taxon>
    </lineage>
</organism>
<gene>
    <name evidence="1" type="ORF">K3G42_016961</name>
</gene>
<proteinExistence type="predicted"/>